<evidence type="ECO:0000313" key="3">
    <source>
        <dbReference type="Proteomes" id="UP001168528"/>
    </source>
</evidence>
<evidence type="ECO:0000256" key="1">
    <source>
        <dbReference type="SAM" id="SignalP"/>
    </source>
</evidence>
<dbReference type="RefSeq" id="WP_302038043.1">
    <property type="nucleotide sequence ID" value="NZ_JAUKPO010000006.1"/>
</dbReference>
<accession>A0ABT8R581</accession>
<gene>
    <name evidence="2" type="ORF">Q0590_13315</name>
</gene>
<keyword evidence="3" id="KW-1185">Reference proteome</keyword>
<dbReference type="EMBL" id="JAUKPO010000006">
    <property type="protein sequence ID" value="MDO1447243.1"/>
    <property type="molecule type" value="Genomic_DNA"/>
</dbReference>
<organism evidence="2 3">
    <name type="scientific">Rhodocytophaga aerolata</name>
    <dbReference type="NCBI Taxonomy" id="455078"/>
    <lineage>
        <taxon>Bacteria</taxon>
        <taxon>Pseudomonadati</taxon>
        <taxon>Bacteroidota</taxon>
        <taxon>Cytophagia</taxon>
        <taxon>Cytophagales</taxon>
        <taxon>Rhodocytophagaceae</taxon>
        <taxon>Rhodocytophaga</taxon>
    </lineage>
</organism>
<feature type="signal peptide" evidence="1">
    <location>
        <begin position="1"/>
        <end position="24"/>
    </location>
</feature>
<protein>
    <recommendedName>
        <fullName evidence="4">Transporter</fullName>
    </recommendedName>
</protein>
<proteinExistence type="predicted"/>
<feature type="chain" id="PRO_5047099528" description="Transporter" evidence="1">
    <location>
        <begin position="25"/>
        <end position="314"/>
    </location>
</feature>
<evidence type="ECO:0000313" key="2">
    <source>
        <dbReference type="EMBL" id="MDO1447243.1"/>
    </source>
</evidence>
<evidence type="ECO:0008006" key="4">
    <source>
        <dbReference type="Google" id="ProtNLM"/>
    </source>
</evidence>
<keyword evidence="1" id="KW-0732">Signal</keyword>
<sequence length="314" mass="35136">MKRLFKGKLLIAAALLFLYTHASAQTPSDGLMMGKGYLCTVFNYSQGNWQQYWEGPLKRKNENIGTLTTQQFTLMSAYGIGKNLNIIAGLPYIWTQASDGQLAGQRGFQDVSAWLKYRFFRTDVPLGKLSAFATVGGSLPVTNYVPDFLPMSIGLGAKTASARGVLHYKLDKGFYLTTQAGYTRRSNIFVDRDAYQYDGRLYYTNEVQVPDMFDATGKLGFLNNWIQTEVFLDYFTALSGDDIRRNDMPFPTNRMLATNVGWFGKYTYATNTGEISTTAQVSRVLNGRNVGQTTMFTVGVQYAFQLVKQKAASN</sequence>
<comment type="caution">
    <text evidence="2">The sequence shown here is derived from an EMBL/GenBank/DDBJ whole genome shotgun (WGS) entry which is preliminary data.</text>
</comment>
<name>A0ABT8R581_9BACT</name>
<reference evidence="2" key="1">
    <citation type="submission" date="2023-07" db="EMBL/GenBank/DDBJ databases">
        <title>The genome sequence of Rhodocytophaga aerolata KACC 12507.</title>
        <authorList>
            <person name="Zhang X."/>
        </authorList>
    </citation>
    <scope>NUCLEOTIDE SEQUENCE</scope>
    <source>
        <strain evidence="2">KACC 12507</strain>
    </source>
</reference>
<dbReference type="Proteomes" id="UP001168528">
    <property type="component" value="Unassembled WGS sequence"/>
</dbReference>